<evidence type="ECO:0000256" key="6">
    <source>
        <dbReference type="ARBA" id="ARBA00023136"/>
    </source>
</evidence>
<dbReference type="Pfam" id="PF02472">
    <property type="entry name" value="ExbD"/>
    <property type="match status" value="1"/>
</dbReference>
<comment type="subcellular location">
    <subcellularLocation>
        <location evidence="1">Cell membrane</location>
        <topology evidence="1">Single-pass membrane protein</topology>
    </subcellularLocation>
    <subcellularLocation>
        <location evidence="7">Cell membrane</location>
        <topology evidence="7">Single-pass type II membrane protein</topology>
    </subcellularLocation>
</comment>
<keyword evidence="4 7" id="KW-0812">Transmembrane</keyword>
<dbReference type="AlphaFoldDB" id="A0A2W5UYW7"/>
<keyword evidence="7" id="KW-0653">Protein transport</keyword>
<evidence type="ECO:0000256" key="3">
    <source>
        <dbReference type="ARBA" id="ARBA00022475"/>
    </source>
</evidence>
<comment type="caution">
    <text evidence="9">The sequence shown here is derived from an EMBL/GenBank/DDBJ whole genome shotgun (WGS) entry which is preliminary data.</text>
</comment>
<dbReference type="Gene3D" id="3.30.420.270">
    <property type="match status" value="1"/>
</dbReference>
<evidence type="ECO:0000256" key="8">
    <source>
        <dbReference type="SAM" id="Phobius"/>
    </source>
</evidence>
<comment type="similarity">
    <text evidence="2 7">Belongs to the ExbD/TolR family.</text>
</comment>
<organism evidence="9 10">
    <name type="scientific">Archangium gephyra</name>
    <dbReference type="NCBI Taxonomy" id="48"/>
    <lineage>
        <taxon>Bacteria</taxon>
        <taxon>Pseudomonadati</taxon>
        <taxon>Myxococcota</taxon>
        <taxon>Myxococcia</taxon>
        <taxon>Myxococcales</taxon>
        <taxon>Cystobacterineae</taxon>
        <taxon>Archangiaceae</taxon>
        <taxon>Archangium</taxon>
    </lineage>
</organism>
<dbReference type="PANTHER" id="PTHR30558">
    <property type="entry name" value="EXBD MEMBRANE COMPONENT OF PMF-DRIVEN MACROMOLECULE IMPORT SYSTEM"/>
    <property type="match status" value="1"/>
</dbReference>
<feature type="transmembrane region" description="Helical" evidence="8">
    <location>
        <begin position="20"/>
        <end position="38"/>
    </location>
</feature>
<evidence type="ECO:0000256" key="1">
    <source>
        <dbReference type="ARBA" id="ARBA00004162"/>
    </source>
</evidence>
<evidence type="ECO:0000256" key="4">
    <source>
        <dbReference type="ARBA" id="ARBA00022692"/>
    </source>
</evidence>
<name>A0A2W5UYW7_9BACT</name>
<evidence type="ECO:0000256" key="5">
    <source>
        <dbReference type="ARBA" id="ARBA00022989"/>
    </source>
</evidence>
<evidence type="ECO:0000313" key="10">
    <source>
        <dbReference type="Proteomes" id="UP000249061"/>
    </source>
</evidence>
<dbReference type="EMBL" id="QFQP01000007">
    <property type="protein sequence ID" value="PZR14398.1"/>
    <property type="molecule type" value="Genomic_DNA"/>
</dbReference>
<dbReference type="GO" id="GO:0022857">
    <property type="term" value="F:transmembrane transporter activity"/>
    <property type="evidence" value="ECO:0007669"/>
    <property type="project" value="InterPro"/>
</dbReference>
<keyword evidence="5 8" id="KW-1133">Transmembrane helix</keyword>
<keyword evidence="6 8" id="KW-0472">Membrane</keyword>
<gene>
    <name evidence="9" type="ORF">DI536_10075</name>
</gene>
<reference evidence="9 10" key="1">
    <citation type="submission" date="2017-08" db="EMBL/GenBank/DDBJ databases">
        <title>Infants hospitalized years apart are colonized by the same room-sourced microbial strains.</title>
        <authorList>
            <person name="Brooks B."/>
            <person name="Olm M.R."/>
            <person name="Firek B.A."/>
            <person name="Baker R."/>
            <person name="Thomas B.C."/>
            <person name="Morowitz M.J."/>
            <person name="Banfield J.F."/>
        </authorList>
    </citation>
    <scope>NUCLEOTIDE SEQUENCE [LARGE SCALE GENOMIC DNA]</scope>
    <source>
        <strain evidence="9">S2_003_000_R2_14</strain>
    </source>
</reference>
<protein>
    <submittedName>
        <fullName evidence="9">Biopolymer transporter ExbD</fullName>
    </submittedName>
</protein>
<accession>A0A2W5UYW7</accession>
<evidence type="ECO:0000256" key="7">
    <source>
        <dbReference type="RuleBase" id="RU003879"/>
    </source>
</evidence>
<dbReference type="InterPro" id="IPR003400">
    <property type="entry name" value="ExbD"/>
</dbReference>
<dbReference type="Proteomes" id="UP000249061">
    <property type="component" value="Unassembled WGS sequence"/>
</dbReference>
<keyword evidence="7" id="KW-0813">Transport</keyword>
<evidence type="ECO:0000256" key="2">
    <source>
        <dbReference type="ARBA" id="ARBA00005811"/>
    </source>
</evidence>
<proteinExistence type="inferred from homology"/>
<dbReference type="GO" id="GO:0005886">
    <property type="term" value="C:plasma membrane"/>
    <property type="evidence" value="ECO:0007669"/>
    <property type="project" value="UniProtKB-SubCell"/>
</dbReference>
<evidence type="ECO:0000313" key="9">
    <source>
        <dbReference type="EMBL" id="PZR14398.1"/>
    </source>
</evidence>
<dbReference type="PANTHER" id="PTHR30558:SF7">
    <property type="entry name" value="TOL-PAL SYSTEM PROTEIN TOLR"/>
    <property type="match status" value="1"/>
</dbReference>
<dbReference type="GO" id="GO:0015031">
    <property type="term" value="P:protein transport"/>
    <property type="evidence" value="ECO:0007669"/>
    <property type="project" value="UniProtKB-KW"/>
</dbReference>
<sequence length="137" mass="14870">MGMGAGGKKGLKSDINITPMVDVVLVLLIIFMVVTPMLQRGKDVKLPQAAKVDEEKKGAADPIVISVTPDKRIYLESDSFDDDAFVSELQKKLIANPGHRILLKGDQSLVYDDVRHVMTLARKAGAKAVALGVEEKK</sequence>
<keyword evidence="3" id="KW-1003">Cell membrane</keyword>